<dbReference type="PANTHER" id="PTHR34142">
    <property type="entry name" value="ENDO-BETA-1,4-GLUCANASE A"/>
    <property type="match status" value="1"/>
</dbReference>
<protein>
    <recommendedName>
        <fullName evidence="4">Chitin-binding type-3 domain-containing protein</fullName>
    </recommendedName>
</protein>
<dbReference type="SUPFAM" id="SSF51445">
    <property type="entry name" value="(Trans)glycosidases"/>
    <property type="match status" value="1"/>
</dbReference>
<dbReference type="SMART" id="SM00495">
    <property type="entry name" value="ChtBD3"/>
    <property type="match status" value="2"/>
</dbReference>
<reference evidence="5 6" key="1">
    <citation type="submission" date="2019-02" db="EMBL/GenBank/DDBJ databases">
        <title>Halonotius sp. a new haloqrchaeon isolated from saline water.</title>
        <authorList>
            <person name="Duran-Viseras A."/>
            <person name="Sanchez-Porro C."/>
            <person name="Ventosa A."/>
        </authorList>
    </citation>
    <scope>NUCLEOTIDE SEQUENCE [LARGE SCALE GENOMIC DNA]</scope>
    <source>
        <strain evidence="5 6">F9-27</strain>
    </source>
</reference>
<feature type="domain" description="Chitin-binding type-3" evidence="4">
    <location>
        <begin position="83"/>
        <end position="127"/>
    </location>
</feature>
<dbReference type="SUPFAM" id="SSF51055">
    <property type="entry name" value="Carbohydrate binding domain"/>
    <property type="match status" value="2"/>
</dbReference>
<dbReference type="EMBL" id="SESI01000001">
    <property type="protein sequence ID" value="TQQ82084.1"/>
    <property type="molecule type" value="Genomic_DNA"/>
</dbReference>
<dbReference type="InterPro" id="IPR001547">
    <property type="entry name" value="Glyco_hydro_5"/>
</dbReference>
<keyword evidence="1" id="KW-0378">Hydrolase</keyword>
<keyword evidence="2" id="KW-0326">Glycosidase</keyword>
<gene>
    <name evidence="5" type="ORF">EWF95_03855</name>
</gene>
<dbReference type="GO" id="GO:0004553">
    <property type="term" value="F:hydrolase activity, hydrolyzing O-glycosyl compounds"/>
    <property type="evidence" value="ECO:0007669"/>
    <property type="project" value="InterPro"/>
</dbReference>
<dbReference type="PROSITE" id="PS00659">
    <property type="entry name" value="GLYCOSYL_HYDROL_F5"/>
    <property type="match status" value="1"/>
</dbReference>
<dbReference type="CDD" id="cd12215">
    <property type="entry name" value="ChiC_BD"/>
    <property type="match status" value="2"/>
</dbReference>
<dbReference type="RefSeq" id="WP_142442736.1">
    <property type="nucleotide sequence ID" value="NZ_SESI01000001.1"/>
</dbReference>
<dbReference type="InterPro" id="IPR003610">
    <property type="entry name" value="CBM5/12"/>
</dbReference>
<dbReference type="InterPro" id="IPR017853">
    <property type="entry name" value="GH"/>
</dbReference>
<dbReference type="InterPro" id="IPR036573">
    <property type="entry name" value="CBM_sf_5/12"/>
</dbReference>
<sequence>MGKKRRAILHGLGGVAGGLATIGTVGADEEIETWAPDAVYRNGDQVRYNGYEWQAEWYTQGERPSDTVAVWNRIGKLAETENYPRWSPDGIYRAGTRVIYQDAIWESSWWNENESPAVDTSGPWKQIRTVDSQKPSEQENGDMSQTPVETHGQLQVIDTELCNEDGTPVQLGGMSTHGIQWFGWEEFLTPEALDALRNDWNADLCRVAMYVQEGGYKTDPEGFTAEVNRIVEAITDREMYAIIDFHILDPGDPLQNLENAKTFFDAVAAEHAEKDNIIFEICNEPNDVGWESIKQYAETVIPVIRNHDPESPIVVGTRGWSSLGFADIGSAGPQEIIDNPVDGDNILYAYHFYAATHGRWEREQLDTAADALPIFVTECGTTEASGEGETDIESTRKFLRVLRDNNISWAFWSYSDDWRASGIWTEAVEDGNWTKQNLTENGKWMRSVIREH</sequence>
<dbReference type="Proteomes" id="UP000315385">
    <property type="component" value="Unassembled WGS sequence"/>
</dbReference>
<comment type="caution">
    <text evidence="5">The sequence shown here is derived from an EMBL/GenBank/DDBJ whole genome shotgun (WGS) entry which is preliminary data.</text>
</comment>
<feature type="region of interest" description="Disordered" evidence="3">
    <location>
        <begin position="116"/>
        <end position="148"/>
    </location>
</feature>
<feature type="domain" description="Chitin-binding type-3" evidence="4">
    <location>
        <begin position="31"/>
        <end position="74"/>
    </location>
</feature>
<dbReference type="Pfam" id="PF00150">
    <property type="entry name" value="Cellulase"/>
    <property type="match status" value="1"/>
</dbReference>
<evidence type="ECO:0000259" key="4">
    <source>
        <dbReference type="SMART" id="SM00495"/>
    </source>
</evidence>
<dbReference type="OrthoDB" id="8638at2157"/>
<evidence type="ECO:0000256" key="2">
    <source>
        <dbReference type="ARBA" id="ARBA00023295"/>
    </source>
</evidence>
<dbReference type="GO" id="GO:0005576">
    <property type="term" value="C:extracellular region"/>
    <property type="evidence" value="ECO:0007669"/>
    <property type="project" value="InterPro"/>
</dbReference>
<organism evidence="5 6">
    <name type="scientific">Halonotius roseus</name>
    <dbReference type="NCBI Taxonomy" id="2511997"/>
    <lineage>
        <taxon>Archaea</taxon>
        <taxon>Methanobacteriati</taxon>
        <taxon>Methanobacteriota</taxon>
        <taxon>Stenosarchaea group</taxon>
        <taxon>Halobacteria</taxon>
        <taxon>Halobacteriales</taxon>
        <taxon>Haloferacaceae</taxon>
        <taxon>Halonotius</taxon>
    </lineage>
</organism>
<dbReference type="Gene3D" id="3.20.20.80">
    <property type="entry name" value="Glycosidases"/>
    <property type="match status" value="1"/>
</dbReference>
<dbReference type="GO" id="GO:0000272">
    <property type="term" value="P:polysaccharide catabolic process"/>
    <property type="evidence" value="ECO:0007669"/>
    <property type="project" value="InterPro"/>
</dbReference>
<dbReference type="PANTHER" id="PTHR34142:SF1">
    <property type="entry name" value="GLYCOSIDE HYDROLASE FAMILY 5 DOMAIN-CONTAINING PROTEIN"/>
    <property type="match status" value="1"/>
</dbReference>
<evidence type="ECO:0000313" key="6">
    <source>
        <dbReference type="Proteomes" id="UP000315385"/>
    </source>
</evidence>
<name>A0A544QRK9_9EURY</name>
<dbReference type="GO" id="GO:0030246">
    <property type="term" value="F:carbohydrate binding"/>
    <property type="evidence" value="ECO:0007669"/>
    <property type="project" value="InterPro"/>
</dbReference>
<dbReference type="Pfam" id="PF02839">
    <property type="entry name" value="CBM_5_12"/>
    <property type="match status" value="1"/>
</dbReference>
<evidence type="ECO:0000256" key="3">
    <source>
        <dbReference type="SAM" id="MobiDB-lite"/>
    </source>
</evidence>
<evidence type="ECO:0000313" key="5">
    <source>
        <dbReference type="EMBL" id="TQQ82084.1"/>
    </source>
</evidence>
<evidence type="ECO:0000256" key="1">
    <source>
        <dbReference type="ARBA" id="ARBA00022801"/>
    </source>
</evidence>
<keyword evidence="6" id="KW-1185">Reference proteome</keyword>
<accession>A0A544QRK9</accession>
<dbReference type="InterPro" id="IPR018087">
    <property type="entry name" value="Glyco_hydro_5_CS"/>
</dbReference>
<dbReference type="Gene3D" id="2.10.10.20">
    <property type="entry name" value="Carbohydrate-binding module superfamily 5/12"/>
    <property type="match status" value="2"/>
</dbReference>
<proteinExistence type="predicted"/>
<dbReference type="AlphaFoldDB" id="A0A544QRK9"/>